<feature type="region of interest" description="Disordered" evidence="1">
    <location>
        <begin position="99"/>
        <end position="118"/>
    </location>
</feature>
<keyword evidence="4" id="KW-1185">Reference proteome</keyword>
<reference evidence="3 4" key="1">
    <citation type="submission" date="2023-11" db="EMBL/GenBank/DDBJ databases">
        <title>Pseudomonas fragariae, a Novel Bacterial Species Causing Leaf Spots on Strawberry (Fragaria x ananassa).</title>
        <authorList>
            <person name="Marin M.V."/>
            <person name="Carvalho R."/>
            <person name="Paret M.L."/>
            <person name="Jones J.B."/>
            <person name="Peres N.A."/>
        </authorList>
    </citation>
    <scope>NUCLEOTIDE SEQUENCE [LARGE SCALE GENOMIC DNA]</scope>
    <source>
        <strain evidence="3 4">19</strain>
    </source>
</reference>
<feature type="non-terminal residue" evidence="3">
    <location>
        <position position="1"/>
    </location>
</feature>
<dbReference type="RefSeq" id="WP_265321851.1">
    <property type="nucleotide sequence ID" value="NZ_JAINZM010000057.1"/>
</dbReference>
<accession>A0ABU5BCF1</accession>
<sequence length="1036" mass="107584">DLLAGNDLINKSGGIIAGRDVTLTALRGDVINERTVTSHQSASGDATWRQDFADSAARIEAANDMSLQAGRDVKNTGSVLQAGRDLSISAGRDVAIDSAQTENGQTRGANSSNSSITQLGSTVSAGRDLTAQAGRDINVIASSIDAKRDIAMAATENLTLSSAADEQHSYGKSKKVTEQEDHVSQVSADLKAGGSVALQAGQNLAVISSRITAGKEAYLVAGENLDILAAQDSDYSLYDMKKKGSFGAKKTQRDEVTDVKNVGSEITTGGDLLLSSGGDQKYQAAKLESGKDLTIESGGAVTFEGVKDLHQESHEKSDNNAFWVSSKGEGNTDETLRQSELVAAGEVTIKAVNGLQIDIKQVDQQTVTQSIDAMVKADPQLAWLKDAEKRGDVDWRQVKEIHDSFKYSNSGLGPASQIIIAIIMAAVVGPMAMSAVGASTGAAVTAGTMSAGTATFLSAGAGAIAAGAATNATVSVINNRGNLGAVFKDVTSSDAIKGYAISGVTAGLTAAYFDGLTGTHTDIASRKIIGPELFTLTGVGQFAANQVLQNGTSAILGKALGTAGSGSDALKTALFNTLAAASFNAVGDYTRGTFADGTSSKVIIHAMVGGLLSKATGGDFRAGALAAGANEALVVHLNSLVNGNENLLTMSSQIVGALAAATQKDADANSIEKGSWIAKNATQYNFLNDHDIKERNSAREAYEKDQGIDAARKLVSLEKSDQRSNNLLDAYKTNPESLTKADLSELQAYLQVYAYELTKSVGQEQAQARLTNLLQSTTPATQGFSYAGTTEAKNAYSDAARAELDGVFAQLSWSRTKTAEEQIYANAKGTLLVNNEQQGLANIGGPAIYGLSGPLGIGIRGIAAINGAAQFKYGAGQAVDGDTWNAVGNMVVGSLEMMGGLSAKAAVGGQRSEPLGQGAKETAAISSEAASINAQAALRAKLSGLQKAQQTAAVTKTLPDGRIRYYTQEVPARTEGATRGASFATEYNPATGSTRQWMESYDHSGNVIRVHPKSINGQPISAQHYPPTGAELESWK</sequence>
<organism evidence="3 4">
    <name type="scientific">Pseudomonas fragariae</name>
    <name type="common">ex Marin et al. 2024</name>
    <dbReference type="NCBI Taxonomy" id="3080056"/>
    <lineage>
        <taxon>Bacteria</taxon>
        <taxon>Pseudomonadati</taxon>
        <taxon>Pseudomonadota</taxon>
        <taxon>Gammaproteobacteria</taxon>
        <taxon>Pseudomonadales</taxon>
        <taxon>Pseudomonadaceae</taxon>
        <taxon>Pseudomonas</taxon>
    </lineage>
</organism>
<dbReference type="Pfam" id="PF13332">
    <property type="entry name" value="Fil_haemagg_2"/>
    <property type="match status" value="2"/>
</dbReference>
<dbReference type="Proteomes" id="UP001274111">
    <property type="component" value="Unassembled WGS sequence"/>
</dbReference>
<comment type="caution">
    <text evidence="3">The sequence shown here is derived from an EMBL/GenBank/DDBJ whole genome shotgun (WGS) entry which is preliminary data.</text>
</comment>
<dbReference type="InterPro" id="IPR006915">
    <property type="entry name" value="DUF637_hemagglutn_put"/>
</dbReference>
<dbReference type="InterPro" id="IPR025157">
    <property type="entry name" value="Hemagglutinin_rpt"/>
</dbReference>
<feature type="region of interest" description="Disordered" evidence="1">
    <location>
        <begin position="1017"/>
        <end position="1036"/>
    </location>
</feature>
<evidence type="ECO:0000313" key="4">
    <source>
        <dbReference type="Proteomes" id="UP001274111"/>
    </source>
</evidence>
<dbReference type="EMBL" id="JAXCEY010000059">
    <property type="protein sequence ID" value="MDX9589246.1"/>
    <property type="molecule type" value="Genomic_DNA"/>
</dbReference>
<proteinExistence type="predicted"/>
<evidence type="ECO:0000256" key="1">
    <source>
        <dbReference type="SAM" id="MobiDB-lite"/>
    </source>
</evidence>
<protein>
    <submittedName>
        <fullName evidence="3">DUF637 domain-containing protein</fullName>
    </submittedName>
</protein>
<dbReference type="Pfam" id="PF04830">
    <property type="entry name" value="DUF637"/>
    <property type="match status" value="1"/>
</dbReference>
<gene>
    <name evidence="3" type="ORF">SLT84_26655</name>
</gene>
<evidence type="ECO:0000259" key="2">
    <source>
        <dbReference type="Pfam" id="PF04830"/>
    </source>
</evidence>
<feature type="domain" description="DUF637" evidence="2">
    <location>
        <begin position="461"/>
        <end position="627"/>
    </location>
</feature>
<name>A0ABU5BCF1_9PSED</name>
<evidence type="ECO:0000313" key="3">
    <source>
        <dbReference type="EMBL" id="MDX9589246.1"/>
    </source>
</evidence>